<evidence type="ECO:0000313" key="1">
    <source>
        <dbReference type="EMBL" id="GLC24865.1"/>
    </source>
</evidence>
<dbReference type="EMBL" id="BRXS01000002">
    <property type="protein sequence ID" value="GLC24865.1"/>
    <property type="molecule type" value="Genomic_DNA"/>
</dbReference>
<protein>
    <submittedName>
        <fullName evidence="1">Uncharacterized protein</fullName>
    </submittedName>
</protein>
<reference evidence="1" key="1">
    <citation type="submission" date="2022-08" db="EMBL/GenBank/DDBJ databases">
        <title>Draft genome sequencing of Roseisolibacter agri AW1220.</title>
        <authorList>
            <person name="Tobiishi Y."/>
            <person name="Tonouchi A."/>
        </authorList>
    </citation>
    <scope>NUCLEOTIDE SEQUENCE</scope>
    <source>
        <strain evidence="1">AW1220</strain>
    </source>
</reference>
<organism evidence="1 2">
    <name type="scientific">Roseisolibacter agri</name>
    <dbReference type="NCBI Taxonomy" id="2014610"/>
    <lineage>
        <taxon>Bacteria</taxon>
        <taxon>Pseudomonadati</taxon>
        <taxon>Gemmatimonadota</taxon>
        <taxon>Gemmatimonadia</taxon>
        <taxon>Gemmatimonadales</taxon>
        <taxon>Gemmatimonadaceae</taxon>
        <taxon>Roseisolibacter</taxon>
    </lineage>
</organism>
<gene>
    <name evidence="1" type="ORF">rosag_13780</name>
</gene>
<proteinExistence type="predicted"/>
<sequence>MLHLPAGDVAVPTLDWLAPLDARARLATGAAAEMVRVPVAIANRLLRTTIRLVADLPPRASGATVWVQGDSELLVDALAVQLTCAPALVTVGVPVTCDQLQNRPAVIPVPIAVGTAERPAGLVMATFDRLAGPEVVTARWSEAIAAFAWEALVHLAQQLSAAVGKDAAGRPLVPAAIGAEQGVLLVQPMARHDLSVRITR</sequence>
<dbReference type="AlphaFoldDB" id="A0AA37V0N6"/>
<comment type="caution">
    <text evidence="1">The sequence shown here is derived from an EMBL/GenBank/DDBJ whole genome shotgun (WGS) entry which is preliminary data.</text>
</comment>
<name>A0AA37V0N6_9BACT</name>
<keyword evidence="2" id="KW-1185">Reference proteome</keyword>
<dbReference type="RefSeq" id="WP_284349309.1">
    <property type="nucleotide sequence ID" value="NZ_BRXS01000002.1"/>
</dbReference>
<accession>A0AA37V0N6</accession>
<evidence type="ECO:0000313" key="2">
    <source>
        <dbReference type="Proteomes" id="UP001161325"/>
    </source>
</evidence>
<dbReference type="Proteomes" id="UP001161325">
    <property type="component" value="Unassembled WGS sequence"/>
</dbReference>